<reference evidence="1" key="1">
    <citation type="submission" date="2025-08" db="UniProtKB">
        <authorList>
            <consortium name="RefSeq"/>
        </authorList>
    </citation>
    <scope>IDENTIFICATION</scope>
    <source>
        <tissue evidence="1">Whole insect</tissue>
    </source>
</reference>
<dbReference type="InParanoid" id="A0A6P7GDL8"/>
<evidence type="ECO:0000313" key="1">
    <source>
        <dbReference type="RefSeq" id="XP_028147551.1"/>
    </source>
</evidence>
<organism evidence="1">
    <name type="scientific">Diabrotica virgifera virgifera</name>
    <name type="common">western corn rootworm</name>
    <dbReference type="NCBI Taxonomy" id="50390"/>
    <lineage>
        <taxon>Eukaryota</taxon>
        <taxon>Metazoa</taxon>
        <taxon>Ecdysozoa</taxon>
        <taxon>Arthropoda</taxon>
        <taxon>Hexapoda</taxon>
        <taxon>Insecta</taxon>
        <taxon>Pterygota</taxon>
        <taxon>Neoptera</taxon>
        <taxon>Endopterygota</taxon>
        <taxon>Coleoptera</taxon>
        <taxon>Polyphaga</taxon>
        <taxon>Cucujiformia</taxon>
        <taxon>Chrysomeloidea</taxon>
        <taxon>Chrysomelidae</taxon>
        <taxon>Galerucinae</taxon>
        <taxon>Diabroticina</taxon>
        <taxon>Diabroticites</taxon>
        <taxon>Diabrotica</taxon>
    </lineage>
</organism>
<protein>
    <submittedName>
        <fullName evidence="1">Uncharacterized protein LOC114340967 isoform X1</fullName>
    </submittedName>
</protein>
<gene>
    <name evidence="1" type="primary">LOC114340967</name>
</gene>
<accession>A0A6P7GDL8</accession>
<dbReference type="AlphaFoldDB" id="A0A6P7GDL8"/>
<name>A0A6P7GDL8_DIAVI</name>
<proteinExistence type="predicted"/>
<dbReference type="RefSeq" id="XP_028147551.1">
    <property type="nucleotide sequence ID" value="XM_028291750.1"/>
</dbReference>
<sequence>MFEERIQRIVEDITILNRNLTKDTIERRKNKLITDKWLEKLRTITEQFRTVHKIYKGDSCKAAEDKFIADIIAKIGEKIEKVQTELRKRQVEHNNDKMGEKFELKTAGNLIPHIGNTEESIRAFIDAIELYDEFLDDEGKPQLTKYLLKVKPTQAAKLRLKTSYNSNAALITDIKEKFLVKQSIPVLSAEINSAKQENRSIEKFGRSLEERKAKLTIAQAE</sequence>